<evidence type="ECO:0000259" key="2">
    <source>
        <dbReference type="Pfam" id="PF16747"/>
    </source>
</evidence>
<reference evidence="3" key="2">
    <citation type="journal article" date="2022" name="Microbiol. Resour. Announc.">
        <title>Metagenome Sequencing to Explore Phylogenomics of Terrestrial Cyanobacteria.</title>
        <authorList>
            <person name="Ward R.D."/>
            <person name="Stajich J.E."/>
            <person name="Johansen J.R."/>
            <person name="Huntemann M."/>
            <person name="Clum A."/>
            <person name="Foster B."/>
            <person name="Foster B."/>
            <person name="Roux S."/>
            <person name="Palaniappan K."/>
            <person name="Varghese N."/>
            <person name="Mukherjee S."/>
            <person name="Reddy T.B.K."/>
            <person name="Daum C."/>
            <person name="Copeland A."/>
            <person name="Chen I.A."/>
            <person name="Ivanova N.N."/>
            <person name="Kyrpides N.C."/>
            <person name="Shapiro N."/>
            <person name="Eloe-Fadrosh E.A."/>
            <person name="Pietrasiak N."/>
        </authorList>
    </citation>
    <scope>NUCLEOTIDE SEQUENCE</scope>
    <source>
        <strain evidence="3">CPER-KK1</strain>
    </source>
</reference>
<dbReference type="AlphaFoldDB" id="A0A951PP04"/>
<accession>A0A951PP04</accession>
<evidence type="ECO:0000256" key="1">
    <source>
        <dbReference type="SAM" id="SignalP"/>
    </source>
</evidence>
<name>A0A951PP04_9CYAN</name>
<evidence type="ECO:0000313" key="4">
    <source>
        <dbReference type="Proteomes" id="UP000753908"/>
    </source>
</evidence>
<gene>
    <name evidence="3" type="ORF">KME25_19475</name>
</gene>
<dbReference type="EMBL" id="JAHHIF010000027">
    <property type="protein sequence ID" value="MBW4546602.1"/>
    <property type="molecule type" value="Genomic_DNA"/>
</dbReference>
<reference evidence="3" key="1">
    <citation type="submission" date="2021-05" db="EMBL/GenBank/DDBJ databases">
        <authorList>
            <person name="Pietrasiak N."/>
            <person name="Ward R."/>
            <person name="Stajich J.E."/>
            <person name="Kurbessoian T."/>
        </authorList>
    </citation>
    <scope>NUCLEOTIDE SEQUENCE</scope>
    <source>
        <strain evidence="3">CPER-KK1</strain>
    </source>
</reference>
<keyword evidence="1" id="KW-0732">Signal</keyword>
<dbReference type="Proteomes" id="UP000753908">
    <property type="component" value="Unassembled WGS sequence"/>
</dbReference>
<dbReference type="InterPro" id="IPR031939">
    <property type="entry name" value="Adhesin_E-like"/>
</dbReference>
<dbReference type="Pfam" id="PF16747">
    <property type="entry name" value="Adhesin_E"/>
    <property type="match status" value="1"/>
</dbReference>
<comment type="caution">
    <text evidence="3">The sequence shown here is derived from an EMBL/GenBank/DDBJ whole genome shotgun (WGS) entry which is preliminary data.</text>
</comment>
<organism evidence="3 4">
    <name type="scientific">Symplocastrum torsivum CPER-KK1</name>
    <dbReference type="NCBI Taxonomy" id="450513"/>
    <lineage>
        <taxon>Bacteria</taxon>
        <taxon>Bacillati</taxon>
        <taxon>Cyanobacteriota</taxon>
        <taxon>Cyanophyceae</taxon>
        <taxon>Oscillatoriophycideae</taxon>
        <taxon>Oscillatoriales</taxon>
        <taxon>Microcoleaceae</taxon>
        <taxon>Symplocastrum</taxon>
    </lineage>
</organism>
<evidence type="ECO:0000313" key="3">
    <source>
        <dbReference type="EMBL" id="MBW4546602.1"/>
    </source>
</evidence>
<feature type="chain" id="PRO_5038143371" description="Surface-adhesin protein E-like domain-containing protein" evidence="1">
    <location>
        <begin position="22"/>
        <end position="126"/>
    </location>
</feature>
<feature type="signal peptide" evidence="1">
    <location>
        <begin position="1"/>
        <end position="21"/>
    </location>
</feature>
<feature type="domain" description="Surface-adhesin protein E-like" evidence="2">
    <location>
        <begin position="24"/>
        <end position="126"/>
    </location>
</feature>
<sequence>MLKSLLFALVISILTSLPALAENWVLVTRSRSDVDYYIDTESIQASNSTYLFWQMSVRSEPDETGIVAEKSYISMSCPLRGFRVKAIARFNAQGELVNREEFSENEPLQFFTSDSIGEALWKSVCK</sequence>
<proteinExistence type="predicted"/>
<protein>
    <recommendedName>
        <fullName evidence="2">Surface-adhesin protein E-like domain-containing protein</fullName>
    </recommendedName>
</protein>